<dbReference type="Gene3D" id="3.40.50.150">
    <property type="entry name" value="Vaccinia Virus protein VP39"/>
    <property type="match status" value="1"/>
</dbReference>
<gene>
    <name evidence="2" type="ORF">Esi_0176_0027</name>
</gene>
<dbReference type="Proteomes" id="UP000002630">
    <property type="component" value="Linkage Group LG18"/>
</dbReference>
<proteinExistence type="predicted"/>
<dbReference type="EMBL" id="FN648262">
    <property type="protein sequence ID" value="CBN79081.1"/>
    <property type="molecule type" value="Genomic_DNA"/>
</dbReference>
<sequence length="350" mass="36634">MPVVLSSRWGIEPVTVGTACTDDGPLPLPFETSTTTAAGEAATQQDYCCDDRAIGEDGDEEDMELTGRTLWDCTQVLWDLVADPREGNTFTVRDKRVIELGGGTGALSVGLARSEAASVTCTDLPCHLALIQSTVVANARTTASCRRGVLGSDVGGGGGGGCGGGSGGGNCGGVVAGTSRGSDPPAATEVPAAAAREARVRVVALRWGEEEDIANARALPFNNHSGERRRCSSSSGGGGASDDESSAFDVIVLSEVLYWPALDLLQEDTREPLRRTLVGLSKPGTKVILIYKERWPEREAEFLRTCEASFEVGDIPADLLALPTASTEDPGSAAIRAVVMVRLPLQRDEQ</sequence>
<evidence type="ECO:0000313" key="3">
    <source>
        <dbReference type="Proteomes" id="UP000002630"/>
    </source>
</evidence>
<evidence type="ECO:0000313" key="2">
    <source>
        <dbReference type="EMBL" id="CBN79081.1"/>
    </source>
</evidence>
<accession>D8LGR1</accession>
<feature type="region of interest" description="Disordered" evidence="1">
    <location>
        <begin position="224"/>
        <end position="243"/>
    </location>
</feature>
<protein>
    <submittedName>
        <fullName evidence="2">Uncharacterized protein</fullName>
    </submittedName>
</protein>
<dbReference type="SUPFAM" id="SSF53335">
    <property type="entry name" value="S-adenosyl-L-methionine-dependent methyltransferases"/>
    <property type="match status" value="1"/>
</dbReference>
<organism evidence="2 3">
    <name type="scientific">Ectocarpus siliculosus</name>
    <name type="common">Brown alga</name>
    <name type="synonym">Conferva siliculosa</name>
    <dbReference type="NCBI Taxonomy" id="2880"/>
    <lineage>
        <taxon>Eukaryota</taxon>
        <taxon>Sar</taxon>
        <taxon>Stramenopiles</taxon>
        <taxon>Ochrophyta</taxon>
        <taxon>PX clade</taxon>
        <taxon>Phaeophyceae</taxon>
        <taxon>Ectocarpales</taxon>
        <taxon>Ectocarpaceae</taxon>
        <taxon>Ectocarpus</taxon>
    </lineage>
</organism>
<dbReference type="InterPro" id="IPR019410">
    <property type="entry name" value="Methyltransf_16"/>
</dbReference>
<dbReference type="InParanoid" id="D8LGR1"/>
<dbReference type="OrthoDB" id="413520at2759"/>
<dbReference type="EMBL" id="FN649743">
    <property type="protein sequence ID" value="CBN79081.1"/>
    <property type="molecule type" value="Genomic_DNA"/>
</dbReference>
<dbReference type="AlphaFoldDB" id="D8LGR1"/>
<dbReference type="GO" id="GO:0032991">
    <property type="term" value="C:protein-containing complex"/>
    <property type="evidence" value="ECO:0007669"/>
    <property type="project" value="TreeGrafter"/>
</dbReference>
<dbReference type="PANTHER" id="PTHR14614">
    <property type="entry name" value="HEPATOCELLULAR CARCINOMA-ASSOCIATED ANTIGEN"/>
    <property type="match status" value="1"/>
</dbReference>
<reference evidence="2 3" key="1">
    <citation type="journal article" date="2010" name="Nature">
        <title>The Ectocarpus genome and the independent evolution of multicellularity in brown algae.</title>
        <authorList>
            <person name="Cock J.M."/>
            <person name="Sterck L."/>
            <person name="Rouze P."/>
            <person name="Scornet D."/>
            <person name="Allen A.E."/>
            <person name="Amoutzias G."/>
            <person name="Anthouard V."/>
            <person name="Artiguenave F."/>
            <person name="Aury J.M."/>
            <person name="Badger J.H."/>
            <person name="Beszteri B."/>
            <person name="Billiau K."/>
            <person name="Bonnet E."/>
            <person name="Bothwell J.H."/>
            <person name="Bowler C."/>
            <person name="Boyen C."/>
            <person name="Brownlee C."/>
            <person name="Carrano C.J."/>
            <person name="Charrier B."/>
            <person name="Cho G.Y."/>
            <person name="Coelho S.M."/>
            <person name="Collen J."/>
            <person name="Corre E."/>
            <person name="Da Silva C."/>
            <person name="Delage L."/>
            <person name="Delaroque N."/>
            <person name="Dittami S.M."/>
            <person name="Doulbeau S."/>
            <person name="Elias M."/>
            <person name="Farnham G."/>
            <person name="Gachon C.M."/>
            <person name="Gschloessl B."/>
            <person name="Heesch S."/>
            <person name="Jabbari K."/>
            <person name="Jubin C."/>
            <person name="Kawai H."/>
            <person name="Kimura K."/>
            <person name="Kloareg B."/>
            <person name="Kupper F.C."/>
            <person name="Lang D."/>
            <person name="Le Bail A."/>
            <person name="Leblanc C."/>
            <person name="Lerouge P."/>
            <person name="Lohr M."/>
            <person name="Lopez P.J."/>
            <person name="Martens C."/>
            <person name="Maumus F."/>
            <person name="Michel G."/>
            <person name="Miranda-Saavedra D."/>
            <person name="Morales J."/>
            <person name="Moreau H."/>
            <person name="Motomura T."/>
            <person name="Nagasato C."/>
            <person name="Napoli C.A."/>
            <person name="Nelson D.R."/>
            <person name="Nyvall-Collen P."/>
            <person name="Peters A.F."/>
            <person name="Pommier C."/>
            <person name="Potin P."/>
            <person name="Poulain J."/>
            <person name="Quesneville H."/>
            <person name="Read B."/>
            <person name="Rensing S.A."/>
            <person name="Ritter A."/>
            <person name="Rousvoal S."/>
            <person name="Samanta M."/>
            <person name="Samson G."/>
            <person name="Schroeder D.C."/>
            <person name="Segurens B."/>
            <person name="Strittmatter M."/>
            <person name="Tonon T."/>
            <person name="Tregear J.W."/>
            <person name="Valentin K."/>
            <person name="von Dassow P."/>
            <person name="Yamagishi T."/>
            <person name="Van de Peer Y."/>
            <person name="Wincker P."/>
        </authorList>
    </citation>
    <scope>NUCLEOTIDE SEQUENCE [LARGE SCALE GENOMIC DNA]</scope>
    <source>
        <strain evidence="3">Ec32 / CCAP1310/4</strain>
    </source>
</reference>
<dbReference type="PANTHER" id="PTHR14614:SF161">
    <property type="match status" value="1"/>
</dbReference>
<dbReference type="GO" id="GO:0005829">
    <property type="term" value="C:cytosol"/>
    <property type="evidence" value="ECO:0007669"/>
    <property type="project" value="TreeGrafter"/>
</dbReference>
<keyword evidence="3" id="KW-1185">Reference proteome</keyword>
<evidence type="ECO:0000256" key="1">
    <source>
        <dbReference type="SAM" id="MobiDB-lite"/>
    </source>
</evidence>
<name>D8LGR1_ECTSI</name>
<dbReference type="Pfam" id="PF10294">
    <property type="entry name" value="Methyltransf_16"/>
    <property type="match status" value="1"/>
</dbReference>
<dbReference type="CDD" id="cd02440">
    <property type="entry name" value="AdoMet_MTases"/>
    <property type="match status" value="1"/>
</dbReference>
<dbReference type="InterPro" id="IPR029063">
    <property type="entry name" value="SAM-dependent_MTases_sf"/>
</dbReference>